<sequence length="69" mass="7420">MVMDAASLSNLYALTNAGMCPNNAARTNMGTIANNSTGSYLDIFAQCNIFTDYGAGVAKPRRWRRGVKS</sequence>
<comment type="caution">
    <text evidence="1">The sequence shown here is derived from an EMBL/GenBank/DDBJ whole genome shotgun (WGS) entry which is preliminary data.</text>
</comment>
<proteinExistence type="predicted"/>
<dbReference type="Proteomes" id="UP001062632">
    <property type="component" value="Unassembled WGS sequence"/>
</dbReference>
<reference evidence="1 2" key="1">
    <citation type="submission" date="2013-04" db="EMBL/GenBank/DDBJ databases">
        <title>The genome sequencing project of 58 acetic acid bacteria.</title>
        <authorList>
            <person name="Okamoto-Kainuma A."/>
            <person name="Ishikawa M."/>
            <person name="Umino S."/>
            <person name="Koizumi Y."/>
            <person name="Shiwa Y."/>
            <person name="Yoshikawa H."/>
            <person name="Matsutani M."/>
            <person name="Matsushita K."/>
        </authorList>
    </citation>
    <scope>NUCLEOTIDE SEQUENCE [LARGE SCALE GENOMIC DNA]</scope>
    <source>
        <strain evidence="1 2">NBRC 106555</strain>
    </source>
</reference>
<accession>A0ABQ0QM44</accession>
<name>A0ABQ0QM44_9PROT</name>
<keyword evidence="2" id="KW-1185">Reference proteome</keyword>
<evidence type="ECO:0000313" key="1">
    <source>
        <dbReference type="EMBL" id="GBR50084.1"/>
    </source>
</evidence>
<gene>
    <name evidence="1" type="ORF">AA106555_0082</name>
</gene>
<organism evidence="1 2">
    <name type="scientific">Neokomagataea thailandica NBRC 106555</name>
    <dbReference type="NCBI Taxonomy" id="1223520"/>
    <lineage>
        <taxon>Bacteria</taxon>
        <taxon>Pseudomonadati</taxon>
        <taxon>Pseudomonadota</taxon>
        <taxon>Alphaproteobacteria</taxon>
        <taxon>Acetobacterales</taxon>
        <taxon>Acetobacteraceae</taxon>
        <taxon>Neokomagataea</taxon>
    </lineage>
</organism>
<dbReference type="EMBL" id="BAQC01000002">
    <property type="protein sequence ID" value="GBR50084.1"/>
    <property type="molecule type" value="Genomic_DNA"/>
</dbReference>
<evidence type="ECO:0000313" key="2">
    <source>
        <dbReference type="Proteomes" id="UP001062632"/>
    </source>
</evidence>
<protein>
    <submittedName>
        <fullName evidence="1">Uncharacterized protein</fullName>
    </submittedName>
</protein>